<proteinExistence type="predicted"/>
<keyword evidence="3" id="KW-1185">Reference proteome</keyword>
<comment type="caution">
    <text evidence="2">The sequence shown here is derived from an EMBL/GenBank/DDBJ whole genome shotgun (WGS) entry which is preliminary data.</text>
</comment>
<dbReference type="EMBL" id="JAWXYG010000005">
    <property type="protein sequence ID" value="KAK4272058.1"/>
    <property type="molecule type" value="Genomic_DNA"/>
</dbReference>
<dbReference type="InterPro" id="IPR008479">
    <property type="entry name" value="DUF760"/>
</dbReference>
<dbReference type="Pfam" id="PF05542">
    <property type="entry name" value="DUF760"/>
    <property type="match status" value="2"/>
</dbReference>
<gene>
    <name evidence="2" type="ORF">QN277_020658</name>
</gene>
<evidence type="ECO:0000256" key="1">
    <source>
        <dbReference type="SAM" id="Coils"/>
    </source>
</evidence>
<organism evidence="2 3">
    <name type="scientific">Acacia crassicarpa</name>
    <name type="common">northern wattle</name>
    <dbReference type="NCBI Taxonomy" id="499986"/>
    <lineage>
        <taxon>Eukaryota</taxon>
        <taxon>Viridiplantae</taxon>
        <taxon>Streptophyta</taxon>
        <taxon>Embryophyta</taxon>
        <taxon>Tracheophyta</taxon>
        <taxon>Spermatophyta</taxon>
        <taxon>Magnoliopsida</taxon>
        <taxon>eudicotyledons</taxon>
        <taxon>Gunneridae</taxon>
        <taxon>Pentapetalae</taxon>
        <taxon>rosids</taxon>
        <taxon>fabids</taxon>
        <taxon>Fabales</taxon>
        <taxon>Fabaceae</taxon>
        <taxon>Caesalpinioideae</taxon>
        <taxon>mimosoid clade</taxon>
        <taxon>Acacieae</taxon>
        <taxon>Acacia</taxon>
    </lineage>
</organism>
<dbReference type="PANTHER" id="PTHR33598">
    <property type="entry name" value="OS02G0833400 PROTEIN"/>
    <property type="match status" value="1"/>
</dbReference>
<evidence type="ECO:0008006" key="4">
    <source>
        <dbReference type="Google" id="ProtNLM"/>
    </source>
</evidence>
<name>A0AAE1JM21_9FABA</name>
<dbReference type="PANTHER" id="PTHR33598:SF10">
    <property type="entry name" value="SEED MATURATION-LIKE PROTEIN"/>
    <property type="match status" value="1"/>
</dbReference>
<evidence type="ECO:0000313" key="3">
    <source>
        <dbReference type="Proteomes" id="UP001293593"/>
    </source>
</evidence>
<feature type="coiled-coil region" evidence="1">
    <location>
        <begin position="222"/>
        <end position="249"/>
    </location>
</feature>
<evidence type="ECO:0000313" key="2">
    <source>
        <dbReference type="EMBL" id="KAK4272058.1"/>
    </source>
</evidence>
<protein>
    <recommendedName>
        <fullName evidence="4">Seed maturation-like protein</fullName>
    </recommendedName>
</protein>
<dbReference type="Proteomes" id="UP001293593">
    <property type="component" value="Unassembled WGS sequence"/>
</dbReference>
<reference evidence="2" key="1">
    <citation type="submission" date="2023-10" db="EMBL/GenBank/DDBJ databases">
        <title>Chromosome-level genome of the transformable northern wattle, Acacia crassicarpa.</title>
        <authorList>
            <person name="Massaro I."/>
            <person name="Sinha N.R."/>
            <person name="Poethig S."/>
            <person name="Leichty A.R."/>
        </authorList>
    </citation>
    <scope>NUCLEOTIDE SEQUENCE</scope>
    <source>
        <strain evidence="2">Acra3RX</strain>
        <tissue evidence="2">Leaf</tissue>
    </source>
</reference>
<dbReference type="AlphaFoldDB" id="A0AAE1JM21"/>
<sequence>MAVSAPSFFLSRVADFSLHPPKFTSLRFPIPPSSLSSAAAPRRSSSPTTSLSCFISGVDGGGVSDEFVSTPKSTFDRGFAVIANMLKRIEPLDTSVISKGVSDLAKDSMKQTVSSMLGLLPSSQFSVTVTVSKHPLDRLLFSSIVTGYTLWSAEYRMSLMRNLEISPSVKKESNCPTQSEVSEDLNGKDTNVEISSDVRFEDLESCSPRVFGDLSPEALNYIQQLQSELTNVKEELNAQKQDIMQIEHDRGNRNNLLEYLRSLDPDMVAELARPSTGVEDIIHQLVQNILRRVTGDNANIKSVDLSMKRNIDDHTNDDKRLCDAVGTSRDYLARLLFWCMLLGHHLKGLENRLYLSCAVALL</sequence>
<accession>A0AAE1JM21</accession>
<keyword evidence="1" id="KW-0175">Coiled coil</keyword>